<reference evidence="2 3" key="2">
    <citation type="journal article" date="2012" name="PLoS Pathog.">
        <title>Diverse lifestyles and strategies of plant pathogenesis encoded in the genomes of eighteen Dothideomycetes fungi.</title>
        <authorList>
            <person name="Ohm R.A."/>
            <person name="Feau N."/>
            <person name="Henrissat B."/>
            <person name="Schoch C.L."/>
            <person name="Horwitz B.A."/>
            <person name="Barry K.W."/>
            <person name="Condon B.J."/>
            <person name="Copeland A.C."/>
            <person name="Dhillon B."/>
            <person name="Glaser F."/>
            <person name="Hesse C.N."/>
            <person name="Kosti I."/>
            <person name="LaButti K."/>
            <person name="Lindquist E.A."/>
            <person name="Lucas S."/>
            <person name="Salamov A.A."/>
            <person name="Bradshaw R.E."/>
            <person name="Ciuffetti L."/>
            <person name="Hamelin R.C."/>
            <person name="Kema G.H.J."/>
            <person name="Lawrence C."/>
            <person name="Scott J.A."/>
            <person name="Spatafora J.W."/>
            <person name="Turgeon B.G."/>
            <person name="de Wit P.J.G.M."/>
            <person name="Zhong S."/>
            <person name="Goodwin S.B."/>
            <person name="Grigoriev I.V."/>
        </authorList>
    </citation>
    <scope>NUCLEOTIDE SEQUENCE [LARGE SCALE GENOMIC DNA]</scope>
    <source>
        <strain evidence="3">NZE10 / CBS 128990</strain>
    </source>
</reference>
<reference evidence="3" key="1">
    <citation type="journal article" date="2012" name="PLoS Genet.">
        <title>The genomes of the fungal plant pathogens Cladosporium fulvum and Dothistroma septosporum reveal adaptation to different hosts and lifestyles but also signatures of common ancestry.</title>
        <authorList>
            <person name="de Wit P.J.G.M."/>
            <person name="van der Burgt A."/>
            <person name="Oekmen B."/>
            <person name="Stergiopoulos I."/>
            <person name="Abd-Elsalam K.A."/>
            <person name="Aerts A.L."/>
            <person name="Bahkali A.H."/>
            <person name="Beenen H.G."/>
            <person name="Chettri P."/>
            <person name="Cox M.P."/>
            <person name="Datema E."/>
            <person name="de Vries R.P."/>
            <person name="Dhillon B."/>
            <person name="Ganley A.R."/>
            <person name="Griffiths S.A."/>
            <person name="Guo Y."/>
            <person name="Hamelin R.C."/>
            <person name="Henrissat B."/>
            <person name="Kabir M.S."/>
            <person name="Jashni M.K."/>
            <person name="Kema G."/>
            <person name="Klaubauf S."/>
            <person name="Lapidus A."/>
            <person name="Levasseur A."/>
            <person name="Lindquist E."/>
            <person name="Mehrabi R."/>
            <person name="Ohm R.A."/>
            <person name="Owen T.J."/>
            <person name="Salamov A."/>
            <person name="Schwelm A."/>
            <person name="Schijlen E."/>
            <person name="Sun H."/>
            <person name="van den Burg H.A."/>
            <person name="van Ham R.C.H.J."/>
            <person name="Zhang S."/>
            <person name="Goodwin S.B."/>
            <person name="Grigoriev I.V."/>
            <person name="Collemare J."/>
            <person name="Bradshaw R.E."/>
        </authorList>
    </citation>
    <scope>NUCLEOTIDE SEQUENCE [LARGE SCALE GENOMIC DNA]</scope>
    <source>
        <strain evidence="3">NZE10 / CBS 128990</strain>
    </source>
</reference>
<feature type="compositionally biased region" description="Polar residues" evidence="1">
    <location>
        <begin position="91"/>
        <end position="100"/>
    </location>
</feature>
<evidence type="ECO:0000313" key="2">
    <source>
        <dbReference type="EMBL" id="EME41977.1"/>
    </source>
</evidence>
<dbReference type="EMBL" id="KB446541">
    <property type="protein sequence ID" value="EME41977.1"/>
    <property type="molecule type" value="Genomic_DNA"/>
</dbReference>
<keyword evidence="3" id="KW-1185">Reference proteome</keyword>
<protein>
    <submittedName>
        <fullName evidence="2">Uncharacterized protein</fullName>
    </submittedName>
</protein>
<dbReference type="HOGENOM" id="CLU_1777391_0_0_1"/>
<proteinExistence type="predicted"/>
<accession>N1PHW0</accession>
<dbReference type="AlphaFoldDB" id="N1PHW0"/>
<gene>
    <name evidence="2" type="ORF">DOTSEDRAFT_35930</name>
</gene>
<feature type="region of interest" description="Disordered" evidence="1">
    <location>
        <begin position="66"/>
        <end position="100"/>
    </location>
</feature>
<dbReference type="Proteomes" id="UP000016933">
    <property type="component" value="Unassembled WGS sequence"/>
</dbReference>
<name>N1PHW0_DOTSN</name>
<organism evidence="2 3">
    <name type="scientific">Dothistroma septosporum (strain NZE10 / CBS 128990)</name>
    <name type="common">Red band needle blight fungus</name>
    <name type="synonym">Mycosphaerella pini</name>
    <dbReference type="NCBI Taxonomy" id="675120"/>
    <lineage>
        <taxon>Eukaryota</taxon>
        <taxon>Fungi</taxon>
        <taxon>Dikarya</taxon>
        <taxon>Ascomycota</taxon>
        <taxon>Pezizomycotina</taxon>
        <taxon>Dothideomycetes</taxon>
        <taxon>Dothideomycetidae</taxon>
        <taxon>Mycosphaerellales</taxon>
        <taxon>Mycosphaerellaceae</taxon>
        <taxon>Dothistroma</taxon>
    </lineage>
</organism>
<evidence type="ECO:0000313" key="3">
    <source>
        <dbReference type="Proteomes" id="UP000016933"/>
    </source>
</evidence>
<evidence type="ECO:0000256" key="1">
    <source>
        <dbReference type="SAM" id="MobiDB-lite"/>
    </source>
</evidence>
<sequence length="146" mass="15637">MGSHPNADVIQCDGDGCETRSVPIPSLSTPSPESPPMMQRFCCPGIAHSMKHDILDDAPLIHFSSNDELLPHRPRVPPKPSHTSEVHASPGQATNLESSVSAKMNVRCNSNGDGPLLENHLTGKASLRNAYVLHAAKVTHHRGDNG</sequence>